<evidence type="ECO:0000313" key="3">
    <source>
        <dbReference type="Proteomes" id="UP001497525"/>
    </source>
</evidence>
<protein>
    <submittedName>
        <fullName evidence="2">Uncharacterized protein</fullName>
    </submittedName>
</protein>
<accession>A0AAV2TWL2</accession>
<comment type="caution">
    <text evidence="2">The sequence shown here is derived from an EMBL/GenBank/DDBJ whole genome shotgun (WGS) entry which is preliminary data.</text>
</comment>
<proteinExistence type="predicted"/>
<dbReference type="AlphaFoldDB" id="A0AAV2TWL2"/>
<reference evidence="2" key="1">
    <citation type="submission" date="2024-06" db="EMBL/GenBank/DDBJ databases">
        <authorList>
            <person name="Liu X."/>
            <person name="Lenzi L."/>
            <person name="Haldenby T S."/>
            <person name="Uol C."/>
        </authorList>
    </citation>
    <scope>NUCLEOTIDE SEQUENCE</scope>
</reference>
<feature type="signal peptide" evidence="1">
    <location>
        <begin position="1"/>
        <end position="20"/>
    </location>
</feature>
<evidence type="ECO:0000256" key="1">
    <source>
        <dbReference type="SAM" id="SignalP"/>
    </source>
</evidence>
<dbReference type="Proteomes" id="UP001497525">
    <property type="component" value="Unassembled WGS sequence"/>
</dbReference>
<feature type="chain" id="PRO_5043674187" evidence="1">
    <location>
        <begin position="21"/>
        <end position="510"/>
    </location>
</feature>
<dbReference type="EMBL" id="CAXLJL010000811">
    <property type="protein sequence ID" value="CAL5140914.1"/>
    <property type="molecule type" value="Genomic_DNA"/>
</dbReference>
<sequence>MKKVGGIGLLVVLLIQKCVSGSVDGGSFLHLLPDTTDSEYSWQYSSEHDIFSSANEANVLNYQPTESPLLSFTRKSVDTESLLRPVSAGVGRIFVRWNSSGLGGLQLRYCKYGRNPSDSAIRSILVPDVAEAYPISAVKCLVKVWLSNGMGLNSNAVVLGTVDVEANSSIKDPVLLKDRLLFKIDEKWKKDGSERFAGIIHDGEGRCASLLLINCRGCSEDLSVGSLLTDTYCYRALPLTNLVLDADVEELTATVRLPEQSALRIMSYRLTLGSFSSSYIKLSAPQQFRVRLQRVETPFAKFILSWRPPGRNGLLVKGFVIAVKMGHIEEFGQCKRFWMCEISQDKVLGNQLNDFLDEQSVFSSFCSKGEESQRKIIITPEALAKSMGNLDSDQTVEFDGLTDTFYSAAIAAYTRDGILSRSTVIEFTVPLGSPYSSGHLQGFLKRVKRENSQFSSSGTSVAASTSTSTALSEQSTTTNITSKLHLNRSTLIASLRFTYQDLPCFRHMLY</sequence>
<organism evidence="2 3">
    <name type="scientific">Calicophoron daubneyi</name>
    <name type="common">Rumen fluke</name>
    <name type="synonym">Paramphistomum daubneyi</name>
    <dbReference type="NCBI Taxonomy" id="300641"/>
    <lineage>
        <taxon>Eukaryota</taxon>
        <taxon>Metazoa</taxon>
        <taxon>Spiralia</taxon>
        <taxon>Lophotrochozoa</taxon>
        <taxon>Platyhelminthes</taxon>
        <taxon>Trematoda</taxon>
        <taxon>Digenea</taxon>
        <taxon>Plagiorchiida</taxon>
        <taxon>Pronocephalata</taxon>
        <taxon>Paramphistomoidea</taxon>
        <taxon>Paramphistomidae</taxon>
        <taxon>Calicophoron</taxon>
    </lineage>
</organism>
<gene>
    <name evidence="2" type="ORF">CDAUBV1_LOCUS16208</name>
</gene>
<evidence type="ECO:0000313" key="2">
    <source>
        <dbReference type="EMBL" id="CAL5140914.1"/>
    </source>
</evidence>
<keyword evidence="1" id="KW-0732">Signal</keyword>
<name>A0AAV2TWL2_CALDB</name>